<dbReference type="GeneID" id="83619253"/>
<evidence type="ECO:0000313" key="3">
    <source>
        <dbReference type="EMBL" id="GES35842.1"/>
    </source>
</evidence>
<reference evidence="3" key="2">
    <citation type="submission" date="2019-10" db="EMBL/GenBank/DDBJ databases">
        <title>Draft genome sequence of Rhodococcus aetherivorans JCM 14343.</title>
        <authorList>
            <person name="Inoue D."/>
            <person name="Nakazawa M."/>
            <person name="Yamamoto N."/>
            <person name="Sei K."/>
            <person name="Ike M."/>
        </authorList>
    </citation>
    <scope>NUCLEOTIDE SEQUENCE</scope>
    <source>
        <strain evidence="3">JCM 14343</strain>
    </source>
</reference>
<reference evidence="4" key="3">
    <citation type="submission" date="2022-09" db="EMBL/GenBank/DDBJ databases">
        <title>The genome sequence of Rhodococcus aetherivorans N1.</title>
        <authorList>
            <person name="Jiang W."/>
        </authorList>
    </citation>
    <scope>NUCLEOTIDE SEQUENCE</scope>
    <source>
        <strain evidence="4">N1</strain>
    </source>
</reference>
<dbReference type="Gene3D" id="3.40.50.150">
    <property type="entry name" value="Vaccinia Virus protein VP39"/>
    <property type="match status" value="1"/>
</dbReference>
<gene>
    <name evidence="4" type="ORF">OCS65_02505</name>
    <name evidence="3" type="ORF">RAJCM14343_1091</name>
</gene>
<dbReference type="Proteomes" id="UP000325466">
    <property type="component" value="Unassembled WGS sequence"/>
</dbReference>
<dbReference type="Proteomes" id="UP001163947">
    <property type="component" value="Chromosome"/>
</dbReference>
<dbReference type="PANTHER" id="PTHR42912">
    <property type="entry name" value="METHYLTRANSFERASE"/>
    <property type="match status" value="1"/>
</dbReference>
<dbReference type="EMBL" id="BLAH01000027">
    <property type="protein sequence ID" value="GES35842.1"/>
    <property type="molecule type" value="Genomic_DNA"/>
</dbReference>
<dbReference type="InterPro" id="IPR050508">
    <property type="entry name" value="Methyltransf_Superfamily"/>
</dbReference>
<evidence type="ECO:0000256" key="1">
    <source>
        <dbReference type="SAM" id="MobiDB-lite"/>
    </source>
</evidence>
<keyword evidence="4" id="KW-0489">Methyltransferase</keyword>
<dbReference type="RefSeq" id="WP_043796830.1">
    <property type="nucleotide sequence ID" value="NZ_BAAAYP010000037.1"/>
</dbReference>
<evidence type="ECO:0000259" key="2">
    <source>
        <dbReference type="Pfam" id="PF13649"/>
    </source>
</evidence>
<dbReference type="SUPFAM" id="SSF53335">
    <property type="entry name" value="S-adenosyl-L-methionine-dependent methyltransferases"/>
    <property type="match status" value="1"/>
</dbReference>
<dbReference type="PANTHER" id="PTHR42912:SF80">
    <property type="entry name" value="METHYLTRANSFERASE DOMAIN-CONTAINING PROTEIN"/>
    <property type="match status" value="1"/>
</dbReference>
<sequence length="226" mass="25114">MEHVDRGALDAQRGHWQRTYRDNPTMYGPAPSEPARRALELFDREQVREVLELGAGQGRDTLAFLRAGLSVTALDYAPEGLGELRRGAAEAGVADRLTTRVHDVREPLPVADASVDAVYSHMLFNMALTTEEIDALGTEVHRVLRPGGWHVYTVRHTGDAHFATGTDRGDNLTEHGGFVVHFFDRALVERLAQGFTEPQVEAFEEGGLPRRLWRVTQQKIRPTPAG</sequence>
<feature type="region of interest" description="Disordered" evidence="1">
    <location>
        <begin position="1"/>
        <end position="30"/>
    </location>
</feature>
<dbReference type="GO" id="GO:0003908">
    <property type="term" value="F:methylated-DNA-[protein]-cysteine S-methyltransferase activity"/>
    <property type="evidence" value="ECO:0007669"/>
    <property type="project" value="UniProtKB-EC"/>
</dbReference>
<proteinExistence type="predicted"/>
<dbReference type="Pfam" id="PF13649">
    <property type="entry name" value="Methyltransf_25"/>
    <property type="match status" value="1"/>
</dbReference>
<accession>A0A5M3Y6J7</accession>
<evidence type="ECO:0000313" key="6">
    <source>
        <dbReference type="Proteomes" id="UP001163947"/>
    </source>
</evidence>
<reference evidence="3 5" key="1">
    <citation type="journal article" date="2018" name="Biodegradation">
        <title>1,4-Dioxane degradation characteristics of Rhodococcus aetherivorans JCM 14343.</title>
        <authorList>
            <person name="Inoue D."/>
            <person name="Tsunoda T."/>
            <person name="Yamamoto N."/>
            <person name="Ike M."/>
            <person name="Sei K."/>
        </authorList>
    </citation>
    <scope>NUCLEOTIDE SEQUENCE [LARGE SCALE GENOMIC DNA]</scope>
    <source>
        <strain evidence="3 5">JCM 14343</strain>
    </source>
</reference>
<dbReference type="EC" id="2.1.1.63" evidence="3"/>
<organism evidence="4 6">
    <name type="scientific">Rhodococcus aetherivorans</name>
    <dbReference type="NCBI Taxonomy" id="191292"/>
    <lineage>
        <taxon>Bacteria</taxon>
        <taxon>Bacillati</taxon>
        <taxon>Actinomycetota</taxon>
        <taxon>Actinomycetes</taxon>
        <taxon>Mycobacteriales</taxon>
        <taxon>Nocardiaceae</taxon>
        <taxon>Rhodococcus</taxon>
    </lineage>
</organism>
<protein>
    <submittedName>
        <fullName evidence="4">Class I SAM-dependent methyltransferase</fullName>
    </submittedName>
    <submittedName>
        <fullName evidence="3">Methylated-DNA--protein-cysteine methyltransferase</fullName>
        <ecNumber evidence="3">2.1.1.63</ecNumber>
    </submittedName>
</protein>
<dbReference type="CDD" id="cd02440">
    <property type="entry name" value="AdoMet_MTases"/>
    <property type="match status" value="1"/>
</dbReference>
<keyword evidence="5" id="KW-1185">Reference proteome</keyword>
<dbReference type="EMBL" id="CP106982">
    <property type="protein sequence ID" value="UYF94667.1"/>
    <property type="molecule type" value="Genomic_DNA"/>
</dbReference>
<feature type="domain" description="Methyltransferase" evidence="2">
    <location>
        <begin position="50"/>
        <end position="148"/>
    </location>
</feature>
<evidence type="ECO:0000313" key="5">
    <source>
        <dbReference type="Proteomes" id="UP000325466"/>
    </source>
</evidence>
<keyword evidence="3" id="KW-0808">Transferase</keyword>
<dbReference type="GO" id="GO:0032259">
    <property type="term" value="P:methylation"/>
    <property type="evidence" value="ECO:0007669"/>
    <property type="project" value="UniProtKB-KW"/>
</dbReference>
<dbReference type="InterPro" id="IPR041698">
    <property type="entry name" value="Methyltransf_25"/>
</dbReference>
<name>A0A5M3Y6J7_9NOCA</name>
<evidence type="ECO:0000313" key="4">
    <source>
        <dbReference type="EMBL" id="UYF94667.1"/>
    </source>
</evidence>
<dbReference type="InterPro" id="IPR029063">
    <property type="entry name" value="SAM-dependent_MTases_sf"/>
</dbReference>
<dbReference type="AlphaFoldDB" id="A0A5M3Y6J7"/>